<organism evidence="3 4">
    <name type="scientific">Cordyceps javanica</name>
    <dbReference type="NCBI Taxonomy" id="43265"/>
    <lineage>
        <taxon>Eukaryota</taxon>
        <taxon>Fungi</taxon>
        <taxon>Dikarya</taxon>
        <taxon>Ascomycota</taxon>
        <taxon>Pezizomycotina</taxon>
        <taxon>Sordariomycetes</taxon>
        <taxon>Hypocreomycetidae</taxon>
        <taxon>Hypocreales</taxon>
        <taxon>Cordycipitaceae</taxon>
        <taxon>Cordyceps</taxon>
    </lineage>
</organism>
<sequence>MKFLATMILPCLAGASVMGIYTGGLGGAKRDSLAAAAGGTCDCKGATAAAAATDSLCGDARLGPKTLPTKLPLAGFMASYSRLGGENNTVEKFLAEWIKPEGGYRYPPQNGFMLDVNGNAINGTMELPVGTLIDRFGSERGSYVTAASAPFSQRSLPPSSLATDPRNPDFPYSYHLYQVVRPFNVTGGPIAPWFGQPGLGAQFWTGLTGRIVDLITNGYIERQDPYTLVALSEGPCTQA</sequence>
<evidence type="ECO:0000256" key="1">
    <source>
        <dbReference type="SAM" id="SignalP"/>
    </source>
</evidence>
<name>A0A545V8R7_9HYPO</name>
<dbReference type="PANTHER" id="PTHR42059">
    <property type="entry name" value="TNT DOMAIN-CONTAINING PROTEIN"/>
    <property type="match status" value="1"/>
</dbReference>
<evidence type="ECO:0000313" key="4">
    <source>
        <dbReference type="Proteomes" id="UP000315783"/>
    </source>
</evidence>
<feature type="signal peptide" evidence="1">
    <location>
        <begin position="1"/>
        <end position="19"/>
    </location>
</feature>
<dbReference type="InterPro" id="IPR053024">
    <property type="entry name" value="Fungal_surface_NADase"/>
</dbReference>
<dbReference type="AlphaFoldDB" id="A0A545V8R7"/>
<dbReference type="Pfam" id="PF14021">
    <property type="entry name" value="TNT"/>
    <property type="match status" value="1"/>
</dbReference>
<accession>A0A545V8R7</accession>
<dbReference type="GO" id="GO:0050135">
    <property type="term" value="F:NADP+ nucleosidase activity"/>
    <property type="evidence" value="ECO:0007669"/>
    <property type="project" value="InterPro"/>
</dbReference>
<protein>
    <submittedName>
        <fullName evidence="3">Filamentous hemagglutinin / adhesin</fullName>
    </submittedName>
</protein>
<dbReference type="EMBL" id="SPUK01000004">
    <property type="protein sequence ID" value="TQV98124.1"/>
    <property type="molecule type" value="Genomic_DNA"/>
</dbReference>
<dbReference type="PANTHER" id="PTHR42059:SF1">
    <property type="entry name" value="TNT DOMAIN-CONTAINING PROTEIN"/>
    <property type="match status" value="1"/>
</dbReference>
<proteinExistence type="predicted"/>
<dbReference type="Proteomes" id="UP000315783">
    <property type="component" value="Unassembled WGS sequence"/>
</dbReference>
<evidence type="ECO:0000259" key="2">
    <source>
        <dbReference type="Pfam" id="PF14021"/>
    </source>
</evidence>
<keyword evidence="1" id="KW-0732">Signal</keyword>
<gene>
    <name evidence="3" type="ORF">IF1G_03867</name>
</gene>
<dbReference type="InterPro" id="IPR025331">
    <property type="entry name" value="TNT"/>
</dbReference>
<evidence type="ECO:0000313" key="3">
    <source>
        <dbReference type="EMBL" id="TQV98124.1"/>
    </source>
</evidence>
<comment type="caution">
    <text evidence="3">The sequence shown here is derived from an EMBL/GenBank/DDBJ whole genome shotgun (WGS) entry which is preliminary data.</text>
</comment>
<feature type="chain" id="PRO_5021949424" evidence="1">
    <location>
        <begin position="20"/>
        <end position="239"/>
    </location>
</feature>
<feature type="domain" description="TNT" evidence="2">
    <location>
        <begin position="126"/>
        <end position="222"/>
    </location>
</feature>
<keyword evidence="4" id="KW-1185">Reference proteome</keyword>
<reference evidence="3 4" key="1">
    <citation type="journal article" date="2019" name="Appl. Microbiol. Biotechnol.">
        <title>Genome sequence of Isaria javanica and comparative genome analysis insights into family S53 peptidase evolution in fungal entomopathogens.</title>
        <authorList>
            <person name="Lin R."/>
            <person name="Zhang X."/>
            <person name="Xin B."/>
            <person name="Zou M."/>
            <person name="Gao Y."/>
            <person name="Qin F."/>
            <person name="Hu Q."/>
            <person name="Xie B."/>
            <person name="Cheng X."/>
        </authorList>
    </citation>
    <scope>NUCLEOTIDE SEQUENCE [LARGE SCALE GENOMIC DNA]</scope>
    <source>
        <strain evidence="3 4">IJ1G</strain>
    </source>
</reference>
<dbReference type="OrthoDB" id="2923349at2759"/>